<accession>A0ABT1LZ66</accession>
<reference evidence="2 3" key="1">
    <citation type="submission" date="2022-06" db="EMBL/GenBank/DDBJ databases">
        <title>Mycolicibacterium sp. CAU 1645 isolated from seawater.</title>
        <authorList>
            <person name="Kim W."/>
        </authorList>
    </citation>
    <scope>NUCLEOTIDE SEQUENCE [LARGE SCALE GENOMIC DNA]</scope>
    <source>
        <strain evidence="2 3">CAU 1645</strain>
    </source>
</reference>
<evidence type="ECO:0000256" key="1">
    <source>
        <dbReference type="SAM" id="MobiDB-lite"/>
    </source>
</evidence>
<sequence>MGRHSIAYIDAQQGLSARPAAAFVGRVGALALALGIGAAVAGGPGIARADETGGAGGAGAQTSSSPSTGDDTATAPTGADSPTASTTSEDHEPGAPTVPTMQLGTAPAEEAGENDPAALPESIPNLPEKASATKDSDAPVVSGKRARESTPPTAEPDTDATTDDTAGTYARMLSDTADAVRHVAAPTTAPTPPAPGARLTSASVSDLAAAAPVAPAPPQLVFVNPVVTLVSGLLSALGFPPSASTPDGTPTAPMPIILGVLQLVRREIENITLQLTWPLTTTTGLTNATPATSATIPDPSDEADTAYGDIGKWMLKPDGRIADYGGEPYGGKTLLEAVNIVIVDPTSTSPAQAASKLDTAMFWSGFPAQPIHTGGFEGTIDEITYGQLPNLPLFGYSNNLFVFPNDHGRIFGPDPVETAGGYVWSGAFSTEQFGIVHGFLPGHTYVSSNTARNALAMRLILSGRATYGGMVPLDNAYTTATTTTGDHDGYAVVLILK</sequence>
<feature type="compositionally biased region" description="Low complexity" evidence="1">
    <location>
        <begin position="60"/>
        <end position="87"/>
    </location>
</feature>
<proteinExistence type="predicted"/>
<evidence type="ECO:0000313" key="2">
    <source>
        <dbReference type="EMBL" id="MCP9272193.1"/>
    </source>
</evidence>
<evidence type="ECO:0000313" key="3">
    <source>
        <dbReference type="Proteomes" id="UP001651690"/>
    </source>
</evidence>
<dbReference type="Proteomes" id="UP001651690">
    <property type="component" value="Unassembled WGS sequence"/>
</dbReference>
<protein>
    <submittedName>
        <fullName evidence="2">Uncharacterized protein</fullName>
    </submittedName>
</protein>
<name>A0ABT1LZ66_9MYCO</name>
<feature type="region of interest" description="Disordered" evidence="1">
    <location>
        <begin position="52"/>
        <end position="165"/>
    </location>
</feature>
<keyword evidence="3" id="KW-1185">Reference proteome</keyword>
<gene>
    <name evidence="2" type="ORF">NM203_08350</name>
</gene>
<comment type="caution">
    <text evidence="2">The sequence shown here is derived from an EMBL/GenBank/DDBJ whole genome shotgun (WGS) entry which is preliminary data.</text>
</comment>
<dbReference type="EMBL" id="JANDBD010000003">
    <property type="protein sequence ID" value="MCP9272193.1"/>
    <property type="molecule type" value="Genomic_DNA"/>
</dbReference>
<organism evidence="2 3">
    <name type="scientific">Mycolicibacterium arenosum</name>
    <dbReference type="NCBI Taxonomy" id="2952157"/>
    <lineage>
        <taxon>Bacteria</taxon>
        <taxon>Bacillati</taxon>
        <taxon>Actinomycetota</taxon>
        <taxon>Actinomycetes</taxon>
        <taxon>Mycobacteriales</taxon>
        <taxon>Mycobacteriaceae</taxon>
        <taxon>Mycolicibacterium</taxon>
    </lineage>
</organism>
<dbReference type="RefSeq" id="WP_255059372.1">
    <property type="nucleotide sequence ID" value="NZ_JANDBD010000003.1"/>
</dbReference>